<dbReference type="AlphaFoldDB" id="A0A4Z0GLU3"/>
<comment type="caution">
    <text evidence="5">The sequence shown here is derived from an EMBL/GenBank/DDBJ whole genome shotgun (WGS) entry which is preliminary data.</text>
</comment>
<dbReference type="PROSITE" id="PS51118">
    <property type="entry name" value="HTH_HXLR"/>
    <property type="match status" value="1"/>
</dbReference>
<reference evidence="5 6" key="1">
    <citation type="journal article" date="2015" name="Int. J. Syst. Evol. Microbiol.">
        <title>Sporolactobacillus shoreae sp. nov. and Sporolactobacillus spathodeae sp. nov., two spore-forming lactic acid bacteria isolated from tree barks in Thailand.</title>
        <authorList>
            <person name="Thamacharoensuk T."/>
            <person name="Kitahara M."/>
            <person name="Ohkuma M."/>
            <person name="Thongchul N."/>
            <person name="Tanasupawat S."/>
        </authorList>
    </citation>
    <scope>NUCLEOTIDE SEQUENCE [LARGE SCALE GENOMIC DNA]</scope>
    <source>
        <strain evidence="5 6">BK92</strain>
    </source>
</reference>
<dbReference type="Proteomes" id="UP000298347">
    <property type="component" value="Unassembled WGS sequence"/>
</dbReference>
<proteinExistence type="predicted"/>
<keyword evidence="6" id="KW-1185">Reference proteome</keyword>
<dbReference type="InterPro" id="IPR036390">
    <property type="entry name" value="WH_DNA-bd_sf"/>
</dbReference>
<protein>
    <submittedName>
        <fullName evidence="5">Transcriptional regulator</fullName>
    </submittedName>
</protein>
<evidence type="ECO:0000313" key="5">
    <source>
        <dbReference type="EMBL" id="TGA97768.1"/>
    </source>
</evidence>
<evidence type="ECO:0000259" key="4">
    <source>
        <dbReference type="PROSITE" id="PS51118"/>
    </source>
</evidence>
<dbReference type="SUPFAM" id="SSF46785">
    <property type="entry name" value="Winged helix' DNA-binding domain"/>
    <property type="match status" value="1"/>
</dbReference>
<keyword evidence="3" id="KW-0804">Transcription</keyword>
<keyword evidence="1" id="KW-0805">Transcription regulation</keyword>
<dbReference type="GO" id="GO:0003677">
    <property type="term" value="F:DNA binding"/>
    <property type="evidence" value="ECO:0007669"/>
    <property type="project" value="UniProtKB-KW"/>
</dbReference>
<keyword evidence="2" id="KW-0238">DNA-binding</keyword>
<dbReference type="RefSeq" id="WP_135348700.1">
    <property type="nucleotide sequence ID" value="NZ_SRJD01000011.1"/>
</dbReference>
<evidence type="ECO:0000256" key="1">
    <source>
        <dbReference type="ARBA" id="ARBA00023015"/>
    </source>
</evidence>
<feature type="domain" description="HTH hxlR-type" evidence="4">
    <location>
        <begin position="8"/>
        <end position="107"/>
    </location>
</feature>
<dbReference type="Gene3D" id="1.10.10.10">
    <property type="entry name" value="Winged helix-like DNA-binding domain superfamily/Winged helix DNA-binding domain"/>
    <property type="match status" value="1"/>
</dbReference>
<organism evidence="5 6">
    <name type="scientific">Sporolactobacillus shoreae</name>
    <dbReference type="NCBI Taxonomy" id="1465501"/>
    <lineage>
        <taxon>Bacteria</taxon>
        <taxon>Bacillati</taxon>
        <taxon>Bacillota</taxon>
        <taxon>Bacilli</taxon>
        <taxon>Bacillales</taxon>
        <taxon>Sporolactobacillaceae</taxon>
        <taxon>Sporolactobacillus</taxon>
    </lineage>
</organism>
<dbReference type="EMBL" id="SRJD01000011">
    <property type="protein sequence ID" value="TGA97768.1"/>
    <property type="molecule type" value="Genomic_DNA"/>
</dbReference>
<dbReference type="InterPro" id="IPR002577">
    <property type="entry name" value="HTH_HxlR"/>
</dbReference>
<dbReference type="OrthoDB" id="9800966at2"/>
<gene>
    <name evidence="5" type="ORF">E4665_10220</name>
</gene>
<dbReference type="PANTHER" id="PTHR33204">
    <property type="entry name" value="TRANSCRIPTIONAL REGULATOR, MARR FAMILY"/>
    <property type="match status" value="1"/>
</dbReference>
<name>A0A4Z0GLU3_9BACL</name>
<evidence type="ECO:0000256" key="2">
    <source>
        <dbReference type="ARBA" id="ARBA00023125"/>
    </source>
</evidence>
<sequence>MKKDLSLCPKFERAFQVIGKKWNGLIIEVLLKGECHFSNIADAIPELSDRMLAARLRELEGLEIVKRCVDTGYPVQVTYRLTDKGREIQPVLNEVHRWADKWFVAGTQEQKTN</sequence>
<evidence type="ECO:0000313" key="6">
    <source>
        <dbReference type="Proteomes" id="UP000298347"/>
    </source>
</evidence>
<evidence type="ECO:0000256" key="3">
    <source>
        <dbReference type="ARBA" id="ARBA00023163"/>
    </source>
</evidence>
<dbReference type="PANTHER" id="PTHR33204:SF37">
    <property type="entry name" value="HTH-TYPE TRANSCRIPTIONAL REGULATOR YODB"/>
    <property type="match status" value="1"/>
</dbReference>
<accession>A0A4Z0GLU3</accession>
<dbReference type="Pfam" id="PF01638">
    <property type="entry name" value="HxlR"/>
    <property type="match status" value="1"/>
</dbReference>
<dbReference type="InterPro" id="IPR036388">
    <property type="entry name" value="WH-like_DNA-bd_sf"/>
</dbReference>